<reference evidence="4" key="1">
    <citation type="submission" date="2012-07" db="EMBL/GenBank/DDBJ databases">
        <title>Genome of the Chinese tree shrew, a rising model animal genetically related to primates.</title>
        <authorList>
            <person name="Zhang G."/>
            <person name="Fan Y."/>
            <person name="Yao Y."/>
            <person name="Huang Z."/>
        </authorList>
    </citation>
    <scope>NUCLEOTIDE SEQUENCE [LARGE SCALE GENOMIC DNA]</scope>
</reference>
<feature type="compositionally biased region" description="Polar residues" evidence="1">
    <location>
        <begin position="302"/>
        <end position="311"/>
    </location>
</feature>
<feature type="transmembrane region" description="Helical" evidence="2">
    <location>
        <begin position="118"/>
        <end position="139"/>
    </location>
</feature>
<dbReference type="GO" id="GO:0045669">
    <property type="term" value="P:positive regulation of osteoblast differentiation"/>
    <property type="evidence" value="ECO:0007669"/>
    <property type="project" value="TreeGrafter"/>
</dbReference>
<keyword evidence="2" id="KW-0472">Membrane</keyword>
<feature type="compositionally biased region" description="Basic and acidic residues" evidence="1">
    <location>
        <begin position="274"/>
        <end position="285"/>
    </location>
</feature>
<dbReference type="GO" id="GO:0030501">
    <property type="term" value="P:positive regulation of bone mineralization"/>
    <property type="evidence" value="ECO:0007669"/>
    <property type="project" value="TreeGrafter"/>
</dbReference>
<dbReference type="Proteomes" id="UP000011518">
    <property type="component" value="Unassembled WGS sequence"/>
</dbReference>
<dbReference type="InParanoid" id="L9KM19"/>
<feature type="transmembrane region" description="Helical" evidence="2">
    <location>
        <begin position="215"/>
        <end position="238"/>
    </location>
</feature>
<keyword evidence="4" id="KW-1185">Reference proteome</keyword>
<dbReference type="PANTHER" id="PTHR28645">
    <property type="entry name" value="TRANSMEMBRANE PROTEIN 119"/>
    <property type="match status" value="1"/>
</dbReference>
<evidence type="ECO:0000313" key="4">
    <source>
        <dbReference type="Proteomes" id="UP000011518"/>
    </source>
</evidence>
<proteinExistence type="predicted"/>
<feature type="region of interest" description="Disordered" evidence="1">
    <location>
        <begin position="302"/>
        <end position="392"/>
    </location>
</feature>
<feature type="region of interest" description="Disordered" evidence="1">
    <location>
        <begin position="257"/>
        <end position="289"/>
    </location>
</feature>
<dbReference type="GO" id="GO:0033690">
    <property type="term" value="P:positive regulation of osteoblast proliferation"/>
    <property type="evidence" value="ECO:0007669"/>
    <property type="project" value="TreeGrafter"/>
</dbReference>
<organism evidence="3 4">
    <name type="scientific">Tupaia chinensis</name>
    <name type="common">Chinese tree shrew</name>
    <name type="synonym">Tupaia belangeri chinensis</name>
    <dbReference type="NCBI Taxonomy" id="246437"/>
    <lineage>
        <taxon>Eukaryota</taxon>
        <taxon>Metazoa</taxon>
        <taxon>Chordata</taxon>
        <taxon>Craniata</taxon>
        <taxon>Vertebrata</taxon>
        <taxon>Euteleostomi</taxon>
        <taxon>Mammalia</taxon>
        <taxon>Eutheria</taxon>
        <taxon>Euarchontoglires</taxon>
        <taxon>Scandentia</taxon>
        <taxon>Tupaiidae</taxon>
        <taxon>Tupaia</taxon>
    </lineage>
</organism>
<dbReference type="AlphaFoldDB" id="L9KM19"/>
<dbReference type="EMBL" id="KB320760">
    <property type="protein sequence ID" value="ELW63821.1"/>
    <property type="molecule type" value="Genomic_DNA"/>
</dbReference>
<accession>L9KM19</accession>
<keyword evidence="2" id="KW-1133">Transmembrane helix</keyword>
<dbReference type="STRING" id="246437.L9KM19"/>
<dbReference type="PANTHER" id="PTHR28645:SF1">
    <property type="entry name" value="TRANSMEMBRANE PROTEIN 119"/>
    <property type="match status" value="1"/>
</dbReference>
<feature type="compositionally biased region" description="Acidic residues" evidence="1">
    <location>
        <begin position="323"/>
        <end position="333"/>
    </location>
</feature>
<feature type="region of interest" description="Disordered" evidence="1">
    <location>
        <begin position="166"/>
        <end position="199"/>
    </location>
</feature>
<gene>
    <name evidence="3" type="ORF">TREES_T100018655</name>
</gene>
<dbReference type="GO" id="GO:0005886">
    <property type="term" value="C:plasma membrane"/>
    <property type="evidence" value="ECO:0007669"/>
    <property type="project" value="TreeGrafter"/>
</dbReference>
<sequence>MPSGLASASTCSTGFSSFRSRLVSSDCSLRLLGQGFLPPVSTLGRSRCPCPPDIHVGYPLQHVCGRCLRAGAQGPLTLLDLGPSGMCRDVGRTTTAAPGAPCSRSTWQSTQACARKNWSGGAMISAMAPSILLSLLLLLRPAPAGAHSVALEATFLEDVVGSGEAEGSSAASSSLPPPQTPAFSPTPGGAQPTPLEGPSRPTNFLDGIVDFFRQYVLLIAVVGSLAFLLMFIVCAALITRQKHKASAYYPSSFPKKKYVDQSDRAGGPRAFSEVPDRPAADRPDEALDSSQQLQADILAATQNLKSPSRAAQGSGDAARVEGAEEQGDTEVDQEAQGPGVPAEKPQEEPCSVVAEVALAACEGEPEGSVSPAQGQADPPESPCACGSVSPSE</sequence>
<dbReference type="InterPro" id="IPR031453">
    <property type="entry name" value="TMEM119"/>
</dbReference>
<dbReference type="eggNOG" id="ENOG502S283">
    <property type="taxonomic scope" value="Eukaryota"/>
</dbReference>
<evidence type="ECO:0000313" key="3">
    <source>
        <dbReference type="EMBL" id="ELW63821.1"/>
    </source>
</evidence>
<protein>
    <submittedName>
        <fullName evidence="3">Transmembrane protein 119</fullName>
    </submittedName>
</protein>
<dbReference type="GO" id="GO:0001503">
    <property type="term" value="P:ossification"/>
    <property type="evidence" value="ECO:0007669"/>
    <property type="project" value="InterPro"/>
</dbReference>
<keyword evidence="2 3" id="KW-0812">Transmembrane</keyword>
<evidence type="ECO:0000256" key="1">
    <source>
        <dbReference type="SAM" id="MobiDB-lite"/>
    </source>
</evidence>
<evidence type="ECO:0000256" key="2">
    <source>
        <dbReference type="SAM" id="Phobius"/>
    </source>
</evidence>
<reference evidence="4" key="2">
    <citation type="journal article" date="2013" name="Nat. Commun.">
        <title>Genome of the Chinese tree shrew.</title>
        <authorList>
            <person name="Fan Y."/>
            <person name="Huang Z.Y."/>
            <person name="Cao C.C."/>
            <person name="Chen C.S."/>
            <person name="Chen Y.X."/>
            <person name="Fan D.D."/>
            <person name="He J."/>
            <person name="Hou H.L."/>
            <person name="Hu L."/>
            <person name="Hu X.T."/>
            <person name="Jiang X.T."/>
            <person name="Lai R."/>
            <person name="Lang Y.S."/>
            <person name="Liang B."/>
            <person name="Liao S.G."/>
            <person name="Mu D."/>
            <person name="Ma Y.Y."/>
            <person name="Niu Y.Y."/>
            <person name="Sun X.Q."/>
            <person name="Xia J.Q."/>
            <person name="Xiao J."/>
            <person name="Xiong Z.Q."/>
            <person name="Xu L."/>
            <person name="Yang L."/>
            <person name="Zhang Y."/>
            <person name="Zhao W."/>
            <person name="Zhao X.D."/>
            <person name="Zheng Y.T."/>
            <person name="Zhou J.M."/>
            <person name="Zhu Y.B."/>
            <person name="Zhang G.J."/>
            <person name="Wang J."/>
            <person name="Yao Y.G."/>
        </authorList>
    </citation>
    <scope>NUCLEOTIDE SEQUENCE [LARGE SCALE GENOMIC DNA]</scope>
</reference>
<dbReference type="FunCoup" id="L9KM19">
    <property type="interactions" value="215"/>
</dbReference>
<name>L9KM19_TUPCH</name>
<dbReference type="Pfam" id="PF15724">
    <property type="entry name" value="TMEM119"/>
    <property type="match status" value="1"/>
</dbReference>